<dbReference type="SUPFAM" id="SSF51182">
    <property type="entry name" value="RmlC-like cupins"/>
    <property type="match status" value="2"/>
</dbReference>
<dbReference type="InterPro" id="IPR011051">
    <property type="entry name" value="RmlC_Cupin_sf"/>
</dbReference>
<protein>
    <submittedName>
        <fullName evidence="5">Cupin domain-containing protein</fullName>
    </submittedName>
</protein>
<evidence type="ECO:0000256" key="1">
    <source>
        <dbReference type="ARBA" id="ARBA00022723"/>
    </source>
</evidence>
<evidence type="ECO:0000259" key="4">
    <source>
        <dbReference type="Pfam" id="PF07883"/>
    </source>
</evidence>
<comment type="caution">
    <text evidence="5">The sequence shown here is derived from an EMBL/GenBank/DDBJ whole genome shotgun (WGS) entry which is preliminary data.</text>
</comment>
<accession>A0ABU8KCA0</accession>
<dbReference type="RefSeq" id="WP_337092816.1">
    <property type="nucleotide sequence ID" value="NZ_JAPYKO010000005.1"/>
</dbReference>
<dbReference type="Proteomes" id="UP001366503">
    <property type="component" value="Unassembled WGS sequence"/>
</dbReference>
<dbReference type="EMBL" id="JAPYKO010000005">
    <property type="protein sequence ID" value="MEI9402459.1"/>
    <property type="molecule type" value="Genomic_DNA"/>
</dbReference>
<gene>
    <name evidence="5" type="ORF">O7A05_09825</name>
</gene>
<proteinExistence type="predicted"/>
<keyword evidence="6" id="KW-1185">Reference proteome</keyword>
<dbReference type="PANTHER" id="PTHR35848">
    <property type="entry name" value="OXALATE-BINDING PROTEIN"/>
    <property type="match status" value="1"/>
</dbReference>
<name>A0ABU8KCA0_9HYPH</name>
<organism evidence="5 6">
    <name type="scientific">Mesorhizobium argentiipisi</name>
    <dbReference type="NCBI Taxonomy" id="3015175"/>
    <lineage>
        <taxon>Bacteria</taxon>
        <taxon>Pseudomonadati</taxon>
        <taxon>Pseudomonadota</taxon>
        <taxon>Alphaproteobacteria</taxon>
        <taxon>Hyphomicrobiales</taxon>
        <taxon>Phyllobacteriaceae</taxon>
        <taxon>Mesorhizobium</taxon>
    </lineage>
</organism>
<feature type="domain" description="AraC-type arabinose-binding/dimerisation" evidence="3">
    <location>
        <begin position="73"/>
        <end position="128"/>
    </location>
</feature>
<dbReference type="Pfam" id="PF02311">
    <property type="entry name" value="AraC_binding"/>
    <property type="match status" value="1"/>
</dbReference>
<dbReference type="Pfam" id="PF07883">
    <property type="entry name" value="Cupin_2"/>
    <property type="match status" value="1"/>
</dbReference>
<evidence type="ECO:0000259" key="3">
    <source>
        <dbReference type="Pfam" id="PF02311"/>
    </source>
</evidence>
<dbReference type="InterPro" id="IPR014710">
    <property type="entry name" value="RmlC-like_jellyroll"/>
</dbReference>
<sequence length="325" mass="34623">MQNTVPFKVSTKAPLEAVLVAANEGTPVGLGSEDGGSALVKVSPISHKYTHFAVVGVDLPKGGHLRSRAYELNERLVICFSGKGRVFCGGKQHAVSKGTFMFWGRGVAVKVEQEGEEPLRFSVISFPPGPDSRFDLFPVGGNGAEASKESAVMLGVDDGDAADGDFDGHFIIVQDDEGEEYWQAAPSLGYVSIMIAAPALPLTYFCAASQLLEPGANVRHHGHVMSEEIVIVTHGKGLAILGDVAYPIAEGDLIVLPPTLMHHFVNNGTEPLKYGGVFLPPSVEGALRETGVRKLPGKERPTTIPRNPTTEKLLVDKYGFIIPGV</sequence>
<evidence type="ECO:0000313" key="5">
    <source>
        <dbReference type="EMBL" id="MEI9402459.1"/>
    </source>
</evidence>
<dbReference type="InterPro" id="IPR051610">
    <property type="entry name" value="GPI/OXD"/>
</dbReference>
<feature type="domain" description="Cupin type-2" evidence="4">
    <location>
        <begin position="211"/>
        <end position="274"/>
    </location>
</feature>
<keyword evidence="1" id="KW-0479">Metal-binding</keyword>
<dbReference type="PANTHER" id="PTHR35848:SF6">
    <property type="entry name" value="CUPIN TYPE-2 DOMAIN-CONTAINING PROTEIN"/>
    <property type="match status" value="1"/>
</dbReference>
<reference evidence="5 6" key="1">
    <citation type="submission" date="2022-12" db="EMBL/GenBank/DDBJ databases">
        <authorList>
            <person name="Muema E."/>
        </authorList>
    </citation>
    <scope>NUCLEOTIDE SEQUENCE [LARGE SCALE GENOMIC DNA]</scope>
    <source>
        <strain evidence="6">1330</strain>
    </source>
</reference>
<evidence type="ECO:0000256" key="2">
    <source>
        <dbReference type="ARBA" id="ARBA00023125"/>
    </source>
</evidence>
<keyword evidence="2" id="KW-0238">DNA-binding</keyword>
<evidence type="ECO:0000313" key="6">
    <source>
        <dbReference type="Proteomes" id="UP001366503"/>
    </source>
</evidence>
<dbReference type="InterPro" id="IPR003313">
    <property type="entry name" value="AraC-bd"/>
</dbReference>
<dbReference type="InterPro" id="IPR013096">
    <property type="entry name" value="Cupin_2"/>
</dbReference>
<dbReference type="Gene3D" id="2.60.120.10">
    <property type="entry name" value="Jelly Rolls"/>
    <property type="match status" value="2"/>
</dbReference>